<organism evidence="1 2">
    <name type="scientific">Senna tora</name>
    <dbReference type="NCBI Taxonomy" id="362788"/>
    <lineage>
        <taxon>Eukaryota</taxon>
        <taxon>Viridiplantae</taxon>
        <taxon>Streptophyta</taxon>
        <taxon>Embryophyta</taxon>
        <taxon>Tracheophyta</taxon>
        <taxon>Spermatophyta</taxon>
        <taxon>Magnoliopsida</taxon>
        <taxon>eudicotyledons</taxon>
        <taxon>Gunneridae</taxon>
        <taxon>Pentapetalae</taxon>
        <taxon>rosids</taxon>
        <taxon>fabids</taxon>
        <taxon>Fabales</taxon>
        <taxon>Fabaceae</taxon>
        <taxon>Caesalpinioideae</taxon>
        <taxon>Cassia clade</taxon>
        <taxon>Senna</taxon>
    </lineage>
</organism>
<keyword evidence="2" id="KW-1185">Reference proteome</keyword>
<evidence type="ECO:0000313" key="2">
    <source>
        <dbReference type="Proteomes" id="UP000634136"/>
    </source>
</evidence>
<protein>
    <submittedName>
        <fullName evidence="1">Uncharacterized protein</fullName>
    </submittedName>
</protein>
<dbReference type="Proteomes" id="UP000634136">
    <property type="component" value="Unassembled WGS sequence"/>
</dbReference>
<dbReference type="AlphaFoldDB" id="A0A834XBS7"/>
<proteinExistence type="predicted"/>
<name>A0A834XBS7_9FABA</name>
<sequence>MITIYHFLVFGFYPFLHSTANLTFLGVMQRFPMNAPLVIVRDKTSTIKVDFNSFHIKKFLQNHSTVEWYFIGSAMEKHSAAESILQNCSASFCIAKPVLQNCSAWFCTTEPILQNGFCTADLTNSTEPILQNCSASVLLTWVSSGLLASPAVTPTCYCFLLHPNQRNLYIYIEREDEDWP</sequence>
<gene>
    <name evidence="1" type="ORF">G2W53_004125</name>
</gene>
<dbReference type="EMBL" id="JAAIUW010000002">
    <property type="protein sequence ID" value="KAF7841827.1"/>
    <property type="molecule type" value="Genomic_DNA"/>
</dbReference>
<comment type="caution">
    <text evidence="1">The sequence shown here is derived from an EMBL/GenBank/DDBJ whole genome shotgun (WGS) entry which is preliminary data.</text>
</comment>
<accession>A0A834XBS7</accession>
<reference evidence="1" key="1">
    <citation type="submission" date="2020-09" db="EMBL/GenBank/DDBJ databases">
        <title>Genome-Enabled Discovery of Anthraquinone Biosynthesis in Senna tora.</title>
        <authorList>
            <person name="Kang S.-H."/>
            <person name="Pandey R.P."/>
            <person name="Lee C.-M."/>
            <person name="Sim J.-S."/>
            <person name="Jeong J.-T."/>
            <person name="Choi B.-S."/>
            <person name="Jung M."/>
            <person name="Ginzburg D."/>
            <person name="Zhao K."/>
            <person name="Won S.Y."/>
            <person name="Oh T.-J."/>
            <person name="Yu Y."/>
            <person name="Kim N.-H."/>
            <person name="Lee O.R."/>
            <person name="Lee T.-H."/>
            <person name="Bashyal P."/>
            <person name="Kim T.-S."/>
            <person name="Lee W.-H."/>
            <person name="Kawkins C."/>
            <person name="Kim C.-K."/>
            <person name="Kim J.S."/>
            <person name="Ahn B.O."/>
            <person name="Rhee S.Y."/>
            <person name="Sohng J.K."/>
        </authorList>
    </citation>
    <scope>NUCLEOTIDE SEQUENCE</scope>
    <source>
        <tissue evidence="1">Leaf</tissue>
    </source>
</reference>
<evidence type="ECO:0000313" key="1">
    <source>
        <dbReference type="EMBL" id="KAF7841827.1"/>
    </source>
</evidence>